<evidence type="ECO:0000256" key="8">
    <source>
        <dbReference type="ARBA" id="ARBA00022643"/>
    </source>
</evidence>
<dbReference type="PANTHER" id="PTHR48109:SF1">
    <property type="entry name" value="DIHYDROOROTATE DEHYDROGENASE (FUMARATE)"/>
    <property type="match status" value="1"/>
</dbReference>
<feature type="binding site" evidence="11">
    <location>
        <begin position="69"/>
        <end position="73"/>
    </location>
    <ligand>
        <name>substrate</name>
    </ligand>
</feature>
<evidence type="ECO:0000256" key="4">
    <source>
        <dbReference type="ARBA" id="ARBA00008008"/>
    </source>
</evidence>
<gene>
    <name evidence="11" type="primary">pyrD</name>
    <name evidence="13" type="ORF">SAMN05661091_3331</name>
</gene>
<dbReference type="AlphaFoldDB" id="A0A1X7HGH4"/>
<dbReference type="UniPathway" id="UPA00070"/>
<comment type="subunit">
    <text evidence="5">Homodimer.</text>
</comment>
<evidence type="ECO:0000256" key="10">
    <source>
        <dbReference type="ARBA" id="ARBA00023002"/>
    </source>
</evidence>
<dbReference type="InterPro" id="IPR012135">
    <property type="entry name" value="Dihydroorotate_DH_1_2"/>
</dbReference>
<dbReference type="Gene3D" id="3.20.20.70">
    <property type="entry name" value="Aldolase class I"/>
    <property type="match status" value="1"/>
</dbReference>
<evidence type="ECO:0000256" key="1">
    <source>
        <dbReference type="ARBA" id="ARBA00001694"/>
    </source>
</evidence>
<keyword evidence="14" id="KW-1185">Reference proteome</keyword>
<dbReference type="InterPro" id="IPR033888">
    <property type="entry name" value="DHOD_1B"/>
</dbReference>
<evidence type="ECO:0000256" key="11">
    <source>
        <dbReference type="HAMAP-Rule" id="MF_00224"/>
    </source>
</evidence>
<dbReference type="EC" id="1.3.-.-" evidence="11"/>
<feature type="binding site" evidence="11">
    <location>
        <position position="21"/>
    </location>
    <ligand>
        <name>FMN</name>
        <dbReference type="ChEBI" id="CHEBI:58210"/>
    </ligand>
</feature>
<comment type="catalytic activity">
    <reaction evidence="1">
        <text>(S)-dihydroorotate + fumarate = orotate + succinate</text>
        <dbReference type="Rhea" id="RHEA:30059"/>
        <dbReference type="ChEBI" id="CHEBI:29806"/>
        <dbReference type="ChEBI" id="CHEBI:30031"/>
        <dbReference type="ChEBI" id="CHEBI:30839"/>
        <dbReference type="ChEBI" id="CHEBI:30864"/>
        <dbReference type="EC" id="1.3.98.1"/>
    </reaction>
</comment>
<evidence type="ECO:0000256" key="5">
    <source>
        <dbReference type="ARBA" id="ARBA00011738"/>
    </source>
</evidence>
<dbReference type="GO" id="GO:1990663">
    <property type="term" value="F:dihydroorotate dehydrogenase (fumarate) activity"/>
    <property type="evidence" value="ECO:0007669"/>
    <property type="project" value="UniProtKB-EC"/>
</dbReference>
<dbReference type="RefSeq" id="WP_208914200.1">
    <property type="nucleotide sequence ID" value="NZ_LT840184.1"/>
</dbReference>
<feature type="binding site" evidence="11">
    <location>
        <position position="136"/>
    </location>
    <ligand>
        <name>substrate</name>
    </ligand>
</feature>
<feature type="binding site" evidence="11">
    <location>
        <begin position="274"/>
        <end position="275"/>
    </location>
    <ligand>
        <name>FMN</name>
        <dbReference type="ChEBI" id="CHEBI:58210"/>
    </ligand>
</feature>
<feature type="binding site" evidence="11">
    <location>
        <begin position="252"/>
        <end position="253"/>
    </location>
    <ligand>
        <name>FMN</name>
        <dbReference type="ChEBI" id="CHEBI:58210"/>
    </ligand>
</feature>
<keyword evidence="10 11" id="KW-0560">Oxidoreductase</keyword>
<feature type="binding site" evidence="11">
    <location>
        <position position="99"/>
    </location>
    <ligand>
        <name>FMN</name>
        <dbReference type="ChEBI" id="CHEBI:58210"/>
    </ligand>
</feature>
<keyword evidence="9 11" id="KW-0665">Pyrimidine biosynthesis</keyword>
<dbReference type="GO" id="GO:0044205">
    <property type="term" value="P:'de novo' UMP biosynthetic process"/>
    <property type="evidence" value="ECO:0007669"/>
    <property type="project" value="UniProtKB-UniRule"/>
</dbReference>
<dbReference type="GO" id="GO:0005737">
    <property type="term" value="C:cytoplasm"/>
    <property type="evidence" value="ECO:0007669"/>
    <property type="project" value="UniProtKB-SubCell"/>
</dbReference>
<feature type="binding site" evidence="11">
    <location>
        <position position="136"/>
    </location>
    <ligand>
        <name>FMN</name>
        <dbReference type="ChEBI" id="CHEBI:58210"/>
    </ligand>
</feature>
<organism evidence="13 14">
    <name type="scientific">Paenibacillus uliginis N3/975</name>
    <dbReference type="NCBI Taxonomy" id="1313296"/>
    <lineage>
        <taxon>Bacteria</taxon>
        <taxon>Bacillati</taxon>
        <taxon>Bacillota</taxon>
        <taxon>Bacilli</taxon>
        <taxon>Bacillales</taxon>
        <taxon>Paenibacillaceae</taxon>
        <taxon>Paenibacillus</taxon>
    </lineage>
</organism>
<feature type="active site" description="Nucleophile" evidence="11">
    <location>
        <position position="139"/>
    </location>
</feature>
<comment type="similarity">
    <text evidence="4 11">Belongs to the dihydroorotate dehydrogenase family. Type 1 subfamily.</text>
</comment>
<dbReference type="InterPro" id="IPR050074">
    <property type="entry name" value="DHO_dehydrogenase"/>
</dbReference>
<feature type="binding site" evidence="11">
    <location>
        <position position="200"/>
    </location>
    <ligand>
        <name>FMN</name>
        <dbReference type="ChEBI" id="CHEBI:58210"/>
    </ligand>
</feature>
<accession>A0A1X7HGH4</accession>
<dbReference type="Proteomes" id="UP000192940">
    <property type="component" value="Chromosome I"/>
</dbReference>
<feature type="binding site" evidence="11">
    <location>
        <begin position="201"/>
        <end position="202"/>
    </location>
    <ligand>
        <name>substrate</name>
    </ligand>
</feature>
<comment type="subcellular location">
    <subcellularLocation>
        <location evidence="2 11">Cytoplasm</location>
    </subcellularLocation>
</comment>
<feature type="binding site" evidence="11">
    <location>
        <position position="226"/>
    </location>
    <ligand>
        <name>FMN</name>
        <dbReference type="ChEBI" id="CHEBI:58210"/>
    </ligand>
</feature>
<name>A0A1X7HGH4_9BACL</name>
<dbReference type="SUPFAM" id="SSF51395">
    <property type="entry name" value="FMN-linked oxidoreductases"/>
    <property type="match status" value="1"/>
</dbReference>
<dbReference type="HAMAP" id="MF_00224">
    <property type="entry name" value="DHO_dh_type1"/>
    <property type="match status" value="1"/>
</dbReference>
<protein>
    <recommendedName>
        <fullName evidence="11">Dihydroorotate dehydrogenase</fullName>
        <shortName evidence="11">DHOD</shortName>
        <shortName evidence="11">DHODase</shortName>
        <shortName evidence="11">DHOdehase</shortName>
        <ecNumber evidence="11">1.3.-.-</ecNumber>
    </recommendedName>
</protein>
<reference evidence="13 14" key="1">
    <citation type="submission" date="2017-04" db="EMBL/GenBank/DDBJ databases">
        <authorList>
            <person name="Afonso C.L."/>
            <person name="Miller P.J."/>
            <person name="Scott M.A."/>
            <person name="Spackman E."/>
            <person name="Goraichik I."/>
            <person name="Dimitrov K.M."/>
            <person name="Suarez D.L."/>
            <person name="Swayne D.E."/>
        </authorList>
    </citation>
    <scope>NUCLEOTIDE SEQUENCE [LARGE SCALE GENOMIC DNA]</scope>
    <source>
        <strain evidence="13 14">N3/975</strain>
    </source>
</reference>
<evidence type="ECO:0000313" key="13">
    <source>
        <dbReference type="EMBL" id="SMF86220.1"/>
    </source>
</evidence>
<keyword evidence="6 11" id="KW-0963">Cytoplasm</keyword>
<evidence type="ECO:0000259" key="12">
    <source>
        <dbReference type="Pfam" id="PF01180"/>
    </source>
</evidence>
<feature type="binding site" evidence="11">
    <location>
        <position position="45"/>
    </location>
    <ligand>
        <name>substrate</name>
    </ligand>
</feature>
<dbReference type="PANTHER" id="PTHR48109">
    <property type="entry name" value="DIHYDROOROTATE DEHYDROGENASE (QUINONE), MITOCHONDRIAL-RELATED"/>
    <property type="match status" value="1"/>
</dbReference>
<dbReference type="STRING" id="1313296.SAMN05661091_3331"/>
<keyword evidence="7 11" id="KW-0285">Flavoprotein</keyword>
<evidence type="ECO:0000256" key="7">
    <source>
        <dbReference type="ARBA" id="ARBA00022630"/>
    </source>
</evidence>
<dbReference type="InterPro" id="IPR013785">
    <property type="entry name" value="Aldolase_TIM"/>
</dbReference>
<dbReference type="CDD" id="cd04740">
    <property type="entry name" value="DHOD_1B_like"/>
    <property type="match status" value="1"/>
</dbReference>
<evidence type="ECO:0000256" key="3">
    <source>
        <dbReference type="ARBA" id="ARBA00004725"/>
    </source>
</evidence>
<proteinExistence type="inferred from homology"/>
<keyword evidence="8 11" id="KW-0288">FMN</keyword>
<dbReference type="FunFam" id="3.20.20.70:FF:000027">
    <property type="entry name" value="Dihydropyrimidine dehydrogenase [NADP(+)]"/>
    <property type="match status" value="1"/>
</dbReference>
<evidence type="ECO:0000313" key="14">
    <source>
        <dbReference type="Proteomes" id="UP000192940"/>
    </source>
</evidence>
<comment type="pathway">
    <text evidence="3 11">Pyrimidine metabolism; UMP biosynthesis via de novo pathway.</text>
</comment>
<dbReference type="PIRSF" id="PIRSF000164">
    <property type="entry name" value="DHO_oxidase"/>
    <property type="match status" value="1"/>
</dbReference>
<evidence type="ECO:0000256" key="6">
    <source>
        <dbReference type="ARBA" id="ARBA00022490"/>
    </source>
</evidence>
<dbReference type="NCBIfam" id="TIGR01037">
    <property type="entry name" value="pyrD_sub1_fam"/>
    <property type="match status" value="1"/>
</dbReference>
<dbReference type="NCBIfam" id="NF005574">
    <property type="entry name" value="PRK07259.1"/>
    <property type="match status" value="1"/>
</dbReference>
<dbReference type="Pfam" id="PF01180">
    <property type="entry name" value="DHO_dh"/>
    <property type="match status" value="1"/>
</dbReference>
<comment type="catalytic activity">
    <reaction evidence="11">
        <text>(S)-dihydroorotate + A = orotate + AH2</text>
        <dbReference type="Rhea" id="RHEA:18073"/>
        <dbReference type="ChEBI" id="CHEBI:13193"/>
        <dbReference type="ChEBI" id="CHEBI:17499"/>
        <dbReference type="ChEBI" id="CHEBI:30839"/>
        <dbReference type="ChEBI" id="CHEBI:30864"/>
    </reaction>
</comment>
<dbReference type="InterPro" id="IPR024920">
    <property type="entry name" value="Dihydroorotate_DH_1"/>
</dbReference>
<feature type="binding site" evidence="11">
    <location>
        <begin position="45"/>
        <end position="46"/>
    </location>
    <ligand>
        <name>FMN</name>
        <dbReference type="ChEBI" id="CHEBI:58210"/>
    </ligand>
</feature>
<dbReference type="InterPro" id="IPR005720">
    <property type="entry name" value="Dihydroorotate_DH_cat"/>
</dbReference>
<sequence length="310" mass="33431">MTDLSCVIAGVTFKNPVMMASGTFGFGHEYSQFYPIDILGGICGKGLTLQPKEGNPGVRVWETASGMLNSVGLENPGVHTFLEQECPYWETLDTVRIANLGGGCLEDYIEGARLIQTDENNRRKQGRSAVDMIELNISCPNVKEGGMAFGIQTEEAQKVVRAVRREVTMPLIVKLSPGAERLTEMAYMCELEGADAVSLINTISAMKIDVRLRKSVFRHGYAGLSGPAIKPIALRMVHQVSHAVNIPVIGIGGISSGEDIMEFIMAGAAAVEVGTAGFSDLRAGVRLINELETFMAAEKISHLDEVRGIV</sequence>
<feature type="binding site" evidence="11">
    <location>
        <position position="174"/>
    </location>
    <ligand>
        <name>FMN</name>
        <dbReference type="ChEBI" id="CHEBI:58210"/>
    </ligand>
</feature>
<dbReference type="InterPro" id="IPR049622">
    <property type="entry name" value="Dihydroorotate_DH_I"/>
</dbReference>
<evidence type="ECO:0000256" key="2">
    <source>
        <dbReference type="ARBA" id="ARBA00004496"/>
    </source>
</evidence>
<comment type="function">
    <text evidence="11">Catalyzes the conversion of dihydroorotate to orotate.</text>
</comment>
<dbReference type="GO" id="GO:0006207">
    <property type="term" value="P:'de novo' pyrimidine nucleobase biosynthetic process"/>
    <property type="evidence" value="ECO:0007669"/>
    <property type="project" value="TreeGrafter"/>
</dbReference>
<feature type="domain" description="Dihydroorotate dehydrogenase catalytic" evidence="12">
    <location>
        <begin position="5"/>
        <end position="295"/>
    </location>
</feature>
<dbReference type="EMBL" id="LT840184">
    <property type="protein sequence ID" value="SMF86220.1"/>
    <property type="molecule type" value="Genomic_DNA"/>
</dbReference>
<evidence type="ECO:0000256" key="9">
    <source>
        <dbReference type="ARBA" id="ARBA00022975"/>
    </source>
</evidence>
<comment type="cofactor">
    <cofactor evidence="11">
        <name>FMN</name>
        <dbReference type="ChEBI" id="CHEBI:58210"/>
    </cofactor>
    <text evidence="11">Binds 1 FMN per subunit.</text>
</comment>